<evidence type="ECO:0000313" key="4">
    <source>
        <dbReference type="Proteomes" id="UP000823046"/>
    </source>
</evidence>
<feature type="region of interest" description="Disordered" evidence="1">
    <location>
        <begin position="115"/>
        <end position="200"/>
    </location>
</feature>
<accession>A0ABQ7JFG6</accession>
<evidence type="ECO:0000259" key="2">
    <source>
        <dbReference type="Pfam" id="PF10159"/>
    </source>
</evidence>
<organism evidence="3 4">
    <name type="scientific">Cardiosporidium cionae</name>
    <dbReference type="NCBI Taxonomy" id="476202"/>
    <lineage>
        <taxon>Eukaryota</taxon>
        <taxon>Sar</taxon>
        <taxon>Alveolata</taxon>
        <taxon>Apicomplexa</taxon>
        <taxon>Aconoidasida</taxon>
        <taxon>Nephromycida</taxon>
        <taxon>Cardiosporidium</taxon>
    </lineage>
</organism>
<feature type="compositionally biased region" description="Basic residues" evidence="1">
    <location>
        <begin position="130"/>
        <end position="157"/>
    </location>
</feature>
<evidence type="ECO:0000313" key="3">
    <source>
        <dbReference type="EMBL" id="KAF8822755.1"/>
    </source>
</evidence>
<dbReference type="InterPro" id="IPR039207">
    <property type="entry name" value="MMTAG2-like"/>
</dbReference>
<gene>
    <name evidence="3" type="ORF">IE077_002744</name>
</gene>
<feature type="compositionally biased region" description="Basic residues" evidence="1">
    <location>
        <begin position="182"/>
        <end position="194"/>
    </location>
</feature>
<feature type="compositionally biased region" description="Polar residues" evidence="1">
    <location>
        <begin position="116"/>
        <end position="125"/>
    </location>
</feature>
<dbReference type="EMBL" id="JADAQX010000026">
    <property type="protein sequence ID" value="KAF8822755.1"/>
    <property type="molecule type" value="Genomic_DNA"/>
</dbReference>
<dbReference type="PANTHER" id="PTHR14580:SF0">
    <property type="entry name" value="MULTIPLE MYELOMA TUMOR-ASSOCIATED PROTEIN 2"/>
    <property type="match status" value="1"/>
</dbReference>
<proteinExistence type="predicted"/>
<dbReference type="Pfam" id="PF10159">
    <property type="entry name" value="MMtag"/>
    <property type="match status" value="1"/>
</dbReference>
<protein>
    <recommendedName>
        <fullName evidence="2">Multiple myeloma tumor-associated protein 2-like N-terminal domain-containing protein</fullName>
    </recommendedName>
</protein>
<dbReference type="Proteomes" id="UP000823046">
    <property type="component" value="Unassembled WGS sequence"/>
</dbReference>
<evidence type="ECO:0000256" key="1">
    <source>
        <dbReference type="SAM" id="MobiDB-lite"/>
    </source>
</evidence>
<feature type="compositionally biased region" description="Low complexity" evidence="1">
    <location>
        <begin position="170"/>
        <end position="181"/>
    </location>
</feature>
<reference evidence="3 4" key="1">
    <citation type="journal article" date="2020" name="bioRxiv">
        <title>Metabolic contributions of an alphaproteobacterial endosymbiont in the apicomplexan Cardiosporidium cionae.</title>
        <authorList>
            <person name="Hunter E.S."/>
            <person name="Paight C.J."/>
            <person name="Lane C.E."/>
        </authorList>
    </citation>
    <scope>NUCLEOTIDE SEQUENCE [LARGE SCALE GENOMIC DNA]</scope>
    <source>
        <strain evidence="3">ESH_2018</strain>
    </source>
</reference>
<keyword evidence="4" id="KW-1185">Reference proteome</keyword>
<dbReference type="PANTHER" id="PTHR14580">
    <property type="entry name" value="MULTIPLE MYELOMA TUMOR-ASSOCIATED PROTEIN 2 FAMILY MEMBER"/>
    <property type="match status" value="1"/>
</dbReference>
<name>A0ABQ7JFG6_9APIC</name>
<dbReference type="InterPro" id="IPR019315">
    <property type="entry name" value="MMTA2_N"/>
</dbReference>
<sequence>MMDARRSPPREGTRGGLELFKWEDVKSQGFKDRECYLGQSLKVGMTTHGGNFYKHDWWTKGQTLEKTELAEELEVTRLYEDELMKEALGLKPQRLLTQKANLSVKQKKLLLETSEKPVNQEISSIESKSKHMRHEKKKKKRKKEIKRSKRSSSHRRPLPSSGKDHRSCRISRVSSSCNSPRINRHSGHHSHSNKYRKDYS</sequence>
<comment type="caution">
    <text evidence="3">The sequence shown here is derived from an EMBL/GenBank/DDBJ whole genome shotgun (WGS) entry which is preliminary data.</text>
</comment>
<feature type="domain" description="Multiple myeloma tumor-associated protein 2-like N-terminal" evidence="2">
    <location>
        <begin position="12"/>
        <end position="89"/>
    </location>
</feature>